<keyword evidence="6 8" id="KW-0472">Membrane</keyword>
<dbReference type="Gene3D" id="2.40.170.20">
    <property type="entry name" value="TonB-dependent receptor, beta-barrel domain"/>
    <property type="match status" value="1"/>
</dbReference>
<dbReference type="Pfam" id="PF07715">
    <property type="entry name" value="Plug"/>
    <property type="match status" value="1"/>
</dbReference>
<evidence type="ECO:0000259" key="11">
    <source>
        <dbReference type="Pfam" id="PF00593"/>
    </source>
</evidence>
<evidence type="ECO:0000256" key="4">
    <source>
        <dbReference type="ARBA" id="ARBA00022692"/>
    </source>
</evidence>
<dbReference type="PROSITE" id="PS52016">
    <property type="entry name" value="TONB_DEPENDENT_REC_3"/>
    <property type="match status" value="1"/>
</dbReference>
<dbReference type="NCBIfam" id="TIGR04057">
    <property type="entry name" value="SusC_RagA_signa"/>
    <property type="match status" value="1"/>
</dbReference>
<dbReference type="SUPFAM" id="SSF49464">
    <property type="entry name" value="Carboxypeptidase regulatory domain-like"/>
    <property type="match status" value="1"/>
</dbReference>
<dbReference type="GO" id="GO:0009279">
    <property type="term" value="C:cell outer membrane"/>
    <property type="evidence" value="ECO:0007669"/>
    <property type="project" value="UniProtKB-SubCell"/>
</dbReference>
<dbReference type="AlphaFoldDB" id="A0A1G9L0R3"/>
<keyword evidence="4 8" id="KW-0812">Transmembrane</keyword>
<dbReference type="Pfam" id="PF13715">
    <property type="entry name" value="CarbopepD_reg_2"/>
    <property type="match status" value="1"/>
</dbReference>
<evidence type="ECO:0000256" key="5">
    <source>
        <dbReference type="ARBA" id="ARBA00023077"/>
    </source>
</evidence>
<dbReference type="EMBL" id="FNGS01000002">
    <property type="protein sequence ID" value="SDL55578.1"/>
    <property type="molecule type" value="Genomic_DNA"/>
</dbReference>
<dbReference type="SUPFAM" id="SSF56935">
    <property type="entry name" value="Porins"/>
    <property type="match status" value="1"/>
</dbReference>
<keyword evidence="3 8" id="KW-1134">Transmembrane beta strand</keyword>
<dbReference type="InterPro" id="IPR039426">
    <property type="entry name" value="TonB-dep_rcpt-like"/>
</dbReference>
<accession>A0A1G9L0R3</accession>
<comment type="subcellular location">
    <subcellularLocation>
        <location evidence="1 8">Cell outer membrane</location>
        <topology evidence="1 8">Multi-pass membrane protein</topology>
    </subcellularLocation>
</comment>
<dbReference type="InterPro" id="IPR037066">
    <property type="entry name" value="Plug_dom_sf"/>
</dbReference>
<keyword evidence="5 9" id="KW-0798">TonB box</keyword>
<proteinExistence type="inferred from homology"/>
<dbReference type="FunFam" id="2.170.130.10:FF:000008">
    <property type="entry name" value="SusC/RagA family TonB-linked outer membrane protein"/>
    <property type="match status" value="1"/>
</dbReference>
<dbReference type="Proteomes" id="UP000198901">
    <property type="component" value="Unassembled WGS sequence"/>
</dbReference>
<dbReference type="STRING" id="563176.SAMN04488090_1204"/>
<dbReference type="NCBIfam" id="TIGR04056">
    <property type="entry name" value="OMP_RagA_SusC"/>
    <property type="match status" value="1"/>
</dbReference>
<dbReference type="InterPro" id="IPR000531">
    <property type="entry name" value="Beta-barrel_TonB"/>
</dbReference>
<gene>
    <name evidence="13" type="ORF">SAMN04488090_1204</name>
</gene>
<dbReference type="InterPro" id="IPR012910">
    <property type="entry name" value="Plug_dom"/>
</dbReference>
<keyword evidence="10" id="KW-0732">Signal</keyword>
<keyword evidence="2 8" id="KW-0813">Transport</keyword>
<name>A0A1G9L0R3_9BACT</name>
<feature type="signal peptide" evidence="10">
    <location>
        <begin position="1"/>
        <end position="22"/>
    </location>
</feature>
<evidence type="ECO:0000313" key="14">
    <source>
        <dbReference type="Proteomes" id="UP000198901"/>
    </source>
</evidence>
<evidence type="ECO:0000256" key="9">
    <source>
        <dbReference type="RuleBase" id="RU003357"/>
    </source>
</evidence>
<dbReference type="InterPro" id="IPR023997">
    <property type="entry name" value="TonB-dep_OMP_SusC/RagA_CS"/>
</dbReference>
<feature type="domain" description="TonB-dependent receptor-like beta-barrel" evidence="11">
    <location>
        <begin position="517"/>
        <end position="1001"/>
    </location>
</feature>
<dbReference type="RefSeq" id="WP_093199061.1">
    <property type="nucleotide sequence ID" value="NZ_FNGS01000002.1"/>
</dbReference>
<protein>
    <submittedName>
        <fullName evidence="13">TonB-linked outer membrane protein, SusC/RagA family</fullName>
    </submittedName>
</protein>
<evidence type="ECO:0000256" key="1">
    <source>
        <dbReference type="ARBA" id="ARBA00004571"/>
    </source>
</evidence>
<evidence type="ECO:0000256" key="8">
    <source>
        <dbReference type="PROSITE-ProRule" id="PRU01360"/>
    </source>
</evidence>
<keyword evidence="7 8" id="KW-0998">Cell outer membrane</keyword>
<reference evidence="13 14" key="1">
    <citation type="submission" date="2016-10" db="EMBL/GenBank/DDBJ databases">
        <authorList>
            <person name="de Groot N.N."/>
        </authorList>
    </citation>
    <scope>NUCLEOTIDE SEQUENCE [LARGE SCALE GENOMIC DNA]</scope>
    <source>
        <strain evidence="13 14">DSM 21668</strain>
    </source>
</reference>
<organism evidence="13 14">
    <name type="scientific">Siphonobacter aquaeclarae</name>
    <dbReference type="NCBI Taxonomy" id="563176"/>
    <lineage>
        <taxon>Bacteria</taxon>
        <taxon>Pseudomonadati</taxon>
        <taxon>Bacteroidota</taxon>
        <taxon>Cytophagia</taxon>
        <taxon>Cytophagales</taxon>
        <taxon>Cytophagaceae</taxon>
        <taxon>Siphonobacter</taxon>
    </lineage>
</organism>
<evidence type="ECO:0000256" key="7">
    <source>
        <dbReference type="ARBA" id="ARBA00023237"/>
    </source>
</evidence>
<dbReference type="OrthoDB" id="9768177at2"/>
<keyword evidence="14" id="KW-1185">Reference proteome</keyword>
<dbReference type="Gene3D" id="2.60.40.1120">
    <property type="entry name" value="Carboxypeptidase-like, regulatory domain"/>
    <property type="match status" value="1"/>
</dbReference>
<evidence type="ECO:0000256" key="6">
    <source>
        <dbReference type="ARBA" id="ARBA00023136"/>
    </source>
</evidence>
<sequence>MRKLLHLSFLLAALFTGFSVYAQDRFVTGKVTSSDDGTPLIGVSVQVKGTSAGVNTDANGNYRIAVPNNATLVYSFVGMQKQEVVVGVQTVINVELSSDAKELSEVVVTGYGQQIKRDVTGNIAKIKSSEISNVPVTSIESALQGRAAGVQINAGSGKLGQAIQVRVRGASSLSASSQPLYVVDGVPVTSADQSSFGGATNPMADINFNDVESVEILKDASAAAIYGSRAANGVVLITTKRGTAGKTNVSFNYQVGVSNPSRKVPFLNGKQYVDFYRMAAANRDRRLGDDPSDPNSYSAYMESFFEIYSLGTFNKGVNDALNNGTDFTKLLQSSNNITVQTDWQDQIFNKNAGSQQADLTFSGGNEKTSFFISGQYLGQTGTIIGNSFERFSGRINLDHKVSNVLSIGASMNLARTFNKRLSGDNSFSNPLQASALTPLTPAIDPETGLPVGTLPGNGGLPLYYNPVINKANARQSQAVVRNLTNVYAQINILPYLRFRSELGIDLLSQQEERYFNSKTYRVTGLTKGSGDNLFTGVANYSTNNYFNFDKTFAGLHALGATLGMSYQNSQTRANSVSGINFPSDAYRMMANAGTISAGSSEETNFRFLSYFLRANYKFNDRYLLSVSGRIDGSSRFGKDSKYGFFPAASAGWVLSEESFLKNSTFLSFLKLRGSYGLTGNAEIGNFPALGLYTSANYAGNGGQAPSQLANPNLKWETTAQTDIGIDFGFFNNRINGEVDYYIKKTSDLLLNVNVPATSGFLTQTRNVGNLENKGFELVINSQNIVGAFQWTTSLNLATNQNKVTNIQGQIIETGIQSMSRAVEGQPIATFFGREYAGVDPATGDALFYKNTTNADGTIDRSTTNVYSQAQRVVLGKGIPTLTGGITNTFSYKGIDLSIFFNGVSGNKINFYGVGQYSSANGIYEDNQTADQLKAWTSTNTKTNVPEARLYASNGNQASSRYLQDGSYLRLRTVTLGYNLPKALVSRWKLSGVRIYVTGQNLATFTNYKGWDPEVNSDDFTSSVAQGYDFYTPPQPKTLLAGINLKF</sequence>
<evidence type="ECO:0000256" key="3">
    <source>
        <dbReference type="ARBA" id="ARBA00022452"/>
    </source>
</evidence>
<dbReference type="Pfam" id="PF00593">
    <property type="entry name" value="TonB_dep_Rec_b-barrel"/>
    <property type="match status" value="1"/>
</dbReference>
<dbReference type="InterPro" id="IPR008969">
    <property type="entry name" value="CarboxyPept-like_regulatory"/>
</dbReference>
<evidence type="ECO:0000259" key="12">
    <source>
        <dbReference type="Pfam" id="PF07715"/>
    </source>
</evidence>
<dbReference type="Gene3D" id="2.170.130.10">
    <property type="entry name" value="TonB-dependent receptor, plug domain"/>
    <property type="match status" value="1"/>
</dbReference>
<evidence type="ECO:0000256" key="2">
    <source>
        <dbReference type="ARBA" id="ARBA00022448"/>
    </source>
</evidence>
<dbReference type="InterPro" id="IPR036942">
    <property type="entry name" value="Beta-barrel_TonB_sf"/>
</dbReference>
<evidence type="ECO:0000313" key="13">
    <source>
        <dbReference type="EMBL" id="SDL55578.1"/>
    </source>
</evidence>
<dbReference type="InterPro" id="IPR023996">
    <property type="entry name" value="TonB-dep_OMP_SusC/RagA"/>
</dbReference>
<comment type="similarity">
    <text evidence="8 9">Belongs to the TonB-dependent receptor family.</text>
</comment>
<evidence type="ECO:0000256" key="10">
    <source>
        <dbReference type="SAM" id="SignalP"/>
    </source>
</evidence>
<feature type="domain" description="TonB-dependent receptor plug" evidence="12">
    <location>
        <begin position="116"/>
        <end position="234"/>
    </location>
</feature>
<feature type="chain" id="PRO_5011518254" evidence="10">
    <location>
        <begin position="23"/>
        <end position="1046"/>
    </location>
</feature>